<dbReference type="InterPro" id="IPR036860">
    <property type="entry name" value="SH2_dom_sf"/>
</dbReference>
<dbReference type="GO" id="GO:0035556">
    <property type="term" value="P:intracellular signal transduction"/>
    <property type="evidence" value="ECO:0007669"/>
    <property type="project" value="TreeGrafter"/>
</dbReference>
<evidence type="ECO:0000256" key="3">
    <source>
        <dbReference type="SAM" id="MobiDB-lite"/>
    </source>
</evidence>
<evidence type="ECO:0000256" key="1">
    <source>
        <dbReference type="ARBA" id="ARBA00022999"/>
    </source>
</evidence>
<dbReference type="WBParaSite" id="nRc.2.0.1.t41758-RA">
    <property type="protein sequence ID" value="nRc.2.0.1.t41758-RA"/>
    <property type="gene ID" value="nRc.2.0.1.g41758"/>
</dbReference>
<dbReference type="PANTHER" id="PTHR14098:SF14">
    <property type="entry name" value="SH2 DOMAIN-CONTAINING PROTEIN"/>
    <property type="match status" value="1"/>
</dbReference>
<feature type="compositionally biased region" description="Polar residues" evidence="3">
    <location>
        <begin position="8"/>
        <end position="20"/>
    </location>
</feature>
<dbReference type="InterPro" id="IPR000980">
    <property type="entry name" value="SH2"/>
</dbReference>
<dbReference type="InterPro" id="IPR051751">
    <property type="entry name" value="Immunoreceptor_sig_adapters"/>
</dbReference>
<accession>A0A915KSK8</accession>
<dbReference type="Pfam" id="PF00017">
    <property type="entry name" value="SH2"/>
    <property type="match status" value="1"/>
</dbReference>
<name>A0A915KSK8_ROMCU</name>
<organism evidence="5 6">
    <name type="scientific">Romanomermis culicivorax</name>
    <name type="common">Nematode worm</name>
    <dbReference type="NCBI Taxonomy" id="13658"/>
    <lineage>
        <taxon>Eukaryota</taxon>
        <taxon>Metazoa</taxon>
        <taxon>Ecdysozoa</taxon>
        <taxon>Nematoda</taxon>
        <taxon>Enoplea</taxon>
        <taxon>Dorylaimia</taxon>
        <taxon>Mermithida</taxon>
        <taxon>Mermithoidea</taxon>
        <taxon>Mermithidae</taxon>
        <taxon>Romanomermis</taxon>
    </lineage>
</organism>
<evidence type="ECO:0000313" key="5">
    <source>
        <dbReference type="Proteomes" id="UP000887565"/>
    </source>
</evidence>
<feature type="domain" description="SH2" evidence="4">
    <location>
        <begin position="105"/>
        <end position="189"/>
    </location>
</feature>
<evidence type="ECO:0000256" key="2">
    <source>
        <dbReference type="PROSITE-ProRule" id="PRU00191"/>
    </source>
</evidence>
<dbReference type="SMART" id="SM00252">
    <property type="entry name" value="SH2"/>
    <property type="match status" value="1"/>
</dbReference>
<keyword evidence="1 2" id="KW-0727">SH2 domain</keyword>
<feature type="region of interest" description="Disordered" evidence="3">
    <location>
        <begin position="1"/>
        <end position="41"/>
    </location>
</feature>
<dbReference type="PROSITE" id="PS50001">
    <property type="entry name" value="SH2"/>
    <property type="match status" value="1"/>
</dbReference>
<dbReference type="GO" id="GO:0005737">
    <property type="term" value="C:cytoplasm"/>
    <property type="evidence" value="ECO:0007669"/>
    <property type="project" value="UniProtKB-ARBA"/>
</dbReference>
<dbReference type="SUPFAM" id="SSF55550">
    <property type="entry name" value="SH2 domain"/>
    <property type="match status" value="1"/>
</dbReference>
<dbReference type="AlphaFoldDB" id="A0A915KSK8"/>
<dbReference type="PANTHER" id="PTHR14098">
    <property type="entry name" value="SH2 DOMAIN CONTAINING PROTEIN"/>
    <property type="match status" value="1"/>
</dbReference>
<keyword evidence="5" id="KW-1185">Reference proteome</keyword>
<proteinExistence type="predicted"/>
<dbReference type="Gene3D" id="3.30.505.10">
    <property type="entry name" value="SH2 domain"/>
    <property type="match status" value="1"/>
</dbReference>
<sequence>NERKEASPTYTQPFKTSSKTAIPKVTRSPSVHPVVKPPPPPKQICDIITSLSSNKAYNSHDQTNDLMVTSSSMNDLNSSNSLSSSSEDLSIKPCYDDDLLDKMPWFHGELSRLEAEQRLKKLRINGAFLMRHKSSVSPNVPFCLSVLAEKRVYHLEIRLKANGFFALGKPKDDELVRTGLIFYEIFHRR</sequence>
<evidence type="ECO:0000259" key="4">
    <source>
        <dbReference type="PROSITE" id="PS50001"/>
    </source>
</evidence>
<protein>
    <submittedName>
        <fullName evidence="6">SH2 domain-containing protein</fullName>
    </submittedName>
</protein>
<dbReference type="Proteomes" id="UP000887565">
    <property type="component" value="Unplaced"/>
</dbReference>
<dbReference type="GO" id="GO:0007169">
    <property type="term" value="P:cell surface receptor protein tyrosine kinase signaling pathway"/>
    <property type="evidence" value="ECO:0007669"/>
    <property type="project" value="TreeGrafter"/>
</dbReference>
<reference evidence="6" key="1">
    <citation type="submission" date="2022-11" db="UniProtKB">
        <authorList>
            <consortium name="WormBaseParasite"/>
        </authorList>
    </citation>
    <scope>IDENTIFICATION</scope>
</reference>
<evidence type="ECO:0000313" key="6">
    <source>
        <dbReference type="WBParaSite" id="nRc.2.0.1.t41758-RA"/>
    </source>
</evidence>